<keyword evidence="7" id="KW-1185">Reference proteome</keyword>
<protein>
    <submittedName>
        <fullName evidence="6">Peptidase family M28</fullName>
    </submittedName>
</protein>
<reference evidence="6 7" key="1">
    <citation type="submission" date="2019-08" db="EMBL/GenBank/DDBJ databases">
        <title>Deep-cultivation of Planctomycetes and their phenomic and genomic characterization uncovers novel biology.</title>
        <authorList>
            <person name="Wiegand S."/>
            <person name="Jogler M."/>
            <person name="Boedeker C."/>
            <person name="Pinto D."/>
            <person name="Vollmers J."/>
            <person name="Rivas-Marin E."/>
            <person name="Kohn T."/>
            <person name="Peeters S.H."/>
            <person name="Heuer A."/>
            <person name="Rast P."/>
            <person name="Oberbeckmann S."/>
            <person name="Bunk B."/>
            <person name="Jeske O."/>
            <person name="Meyerdierks A."/>
            <person name="Storesund J.E."/>
            <person name="Kallscheuer N."/>
            <person name="Luecker S."/>
            <person name="Lage O.M."/>
            <person name="Pohl T."/>
            <person name="Merkel B.J."/>
            <person name="Hornburger P."/>
            <person name="Mueller R.-W."/>
            <person name="Bruemmer F."/>
            <person name="Labrenz M."/>
            <person name="Spormann A.M."/>
            <person name="Op den Camp H."/>
            <person name="Overmann J."/>
            <person name="Amann R."/>
            <person name="Jetten M.S.M."/>
            <person name="Mascher T."/>
            <person name="Medema M.H."/>
            <person name="Devos D.P."/>
            <person name="Kaster A.-K."/>
            <person name="Ovreas L."/>
            <person name="Rohde M."/>
            <person name="Galperin M.Y."/>
            <person name="Jogler C."/>
        </authorList>
    </citation>
    <scope>NUCLEOTIDE SEQUENCE [LARGE SCALE GENOMIC DNA]</scope>
    <source>
        <strain evidence="6 7">FC18</strain>
    </source>
</reference>
<evidence type="ECO:0000313" key="6">
    <source>
        <dbReference type="EMBL" id="QEG21528.1"/>
    </source>
</evidence>
<keyword evidence="1" id="KW-0808">Transferase</keyword>
<feature type="compositionally biased region" description="Polar residues" evidence="3">
    <location>
        <begin position="29"/>
        <end position="42"/>
    </location>
</feature>
<dbReference type="Gene3D" id="3.40.630.10">
    <property type="entry name" value="Zn peptidases"/>
    <property type="match status" value="1"/>
</dbReference>
<dbReference type="InterPro" id="IPR040234">
    <property type="entry name" value="QC/QCL"/>
</dbReference>
<dbReference type="PANTHER" id="PTHR12283:SF6">
    <property type="entry name" value="GLUTAMINYL-PEPTIDE CYCLOTRANSFERASE-RELATED"/>
    <property type="match status" value="1"/>
</dbReference>
<proteinExistence type="predicted"/>
<dbReference type="KEGG" id="mff:MFFC18_13840"/>
<evidence type="ECO:0000256" key="3">
    <source>
        <dbReference type="SAM" id="MobiDB-lite"/>
    </source>
</evidence>
<feature type="chain" id="PRO_5023032183" evidence="4">
    <location>
        <begin position="23"/>
        <end position="359"/>
    </location>
</feature>
<dbReference type="SUPFAM" id="SSF53187">
    <property type="entry name" value="Zn-dependent exopeptidases"/>
    <property type="match status" value="1"/>
</dbReference>
<dbReference type="Pfam" id="PF04389">
    <property type="entry name" value="Peptidase_M28"/>
    <property type="match status" value="1"/>
</dbReference>
<dbReference type="RefSeq" id="WP_075083158.1">
    <property type="nucleotide sequence ID" value="NZ_CP042912.1"/>
</dbReference>
<keyword evidence="2" id="KW-0012">Acyltransferase</keyword>
<dbReference type="EMBL" id="CP042912">
    <property type="protein sequence ID" value="QEG21528.1"/>
    <property type="molecule type" value="Genomic_DNA"/>
</dbReference>
<evidence type="ECO:0000259" key="5">
    <source>
        <dbReference type="Pfam" id="PF04389"/>
    </source>
</evidence>
<feature type="signal peptide" evidence="4">
    <location>
        <begin position="1"/>
        <end position="22"/>
    </location>
</feature>
<organism evidence="6 7">
    <name type="scientific">Mariniblastus fucicola</name>
    <dbReference type="NCBI Taxonomy" id="980251"/>
    <lineage>
        <taxon>Bacteria</taxon>
        <taxon>Pseudomonadati</taxon>
        <taxon>Planctomycetota</taxon>
        <taxon>Planctomycetia</taxon>
        <taxon>Pirellulales</taxon>
        <taxon>Pirellulaceae</taxon>
        <taxon>Mariniblastus</taxon>
    </lineage>
</organism>
<dbReference type="AlphaFoldDB" id="A0A5B9P552"/>
<dbReference type="PANTHER" id="PTHR12283">
    <property type="entry name" value="GLUTAMINYL-PEPTIDE CYCLOTRANSFERASE"/>
    <property type="match status" value="1"/>
</dbReference>
<feature type="domain" description="Peptidase M28" evidence="5">
    <location>
        <begin position="122"/>
        <end position="337"/>
    </location>
</feature>
<sequence length="359" mass="40604" precursor="true">MSAKIQILFCVLLLSLPAVLFAQQPTANAARQTKNEPATNPAKQDVPPESRIADAGADFNKDFAFNHLKAICDIGPRKSTSEGMATQQAMLQKHFEALGAMVGYQNFEVNDPRTGQPATLSNLIVRWHPERTKRLMICCHYDTRPFPDSDPVNPQGVFIGANDGASGAAFLCELGRHMQNQDGPVGFDFVFFDGEEFVFVARRDPMFLGSLHFARQYAAGNWDVKYDYAVLVDMIGDKSLQLKMEVNSYNMARNLTKMIWSIAKDLKVREFRASKGHTIKDDHLPLNEIAKIPTCDIIDFDYPKPGMRNRYWHTTQDSVENCSAESLGKVGIVMLEWTRRMQTLYEKNEKKKSRTANRR</sequence>
<evidence type="ECO:0000256" key="2">
    <source>
        <dbReference type="ARBA" id="ARBA00023315"/>
    </source>
</evidence>
<name>A0A5B9P552_9BACT</name>
<accession>A0A5B9P552</accession>
<dbReference type="InterPro" id="IPR007484">
    <property type="entry name" value="Peptidase_M28"/>
</dbReference>
<feature type="region of interest" description="Disordered" evidence="3">
    <location>
        <begin position="29"/>
        <end position="53"/>
    </location>
</feature>
<dbReference type="GO" id="GO:0016603">
    <property type="term" value="F:glutaminyl-peptide cyclotransferase activity"/>
    <property type="evidence" value="ECO:0007669"/>
    <property type="project" value="TreeGrafter"/>
</dbReference>
<gene>
    <name evidence="6" type="ORF">MFFC18_13840</name>
</gene>
<dbReference type="Proteomes" id="UP000322214">
    <property type="component" value="Chromosome"/>
</dbReference>
<dbReference type="GO" id="GO:0008270">
    <property type="term" value="F:zinc ion binding"/>
    <property type="evidence" value="ECO:0007669"/>
    <property type="project" value="TreeGrafter"/>
</dbReference>
<keyword evidence="4" id="KW-0732">Signal</keyword>
<dbReference type="STRING" id="980251.GCA_001642875_00357"/>
<evidence type="ECO:0000256" key="1">
    <source>
        <dbReference type="ARBA" id="ARBA00022679"/>
    </source>
</evidence>
<evidence type="ECO:0000313" key="7">
    <source>
        <dbReference type="Proteomes" id="UP000322214"/>
    </source>
</evidence>
<evidence type="ECO:0000256" key="4">
    <source>
        <dbReference type="SAM" id="SignalP"/>
    </source>
</evidence>